<dbReference type="Pfam" id="PF08855">
    <property type="entry name" value="DUF1825"/>
    <property type="match status" value="1"/>
</dbReference>
<keyword evidence="1" id="KW-0732">Signal</keyword>
<comment type="caution">
    <text evidence="2">The sequence shown here is derived from an EMBL/GenBank/DDBJ whole genome shotgun (WGS) entry which is preliminary data.</text>
</comment>
<accession>A0A9W7FIY2</accession>
<evidence type="ECO:0000313" key="2">
    <source>
        <dbReference type="EMBL" id="GMI13033.1"/>
    </source>
</evidence>
<name>A0A9W7FIY2_9STRA</name>
<evidence type="ECO:0000313" key="3">
    <source>
        <dbReference type="Proteomes" id="UP001165160"/>
    </source>
</evidence>
<feature type="signal peptide" evidence="1">
    <location>
        <begin position="1"/>
        <end position="23"/>
    </location>
</feature>
<protein>
    <submittedName>
        <fullName evidence="2">Uncharacterized protein</fullName>
    </submittedName>
</protein>
<proteinExistence type="predicted"/>
<organism evidence="2 3">
    <name type="scientific">Triparma verrucosa</name>
    <dbReference type="NCBI Taxonomy" id="1606542"/>
    <lineage>
        <taxon>Eukaryota</taxon>
        <taxon>Sar</taxon>
        <taxon>Stramenopiles</taxon>
        <taxon>Ochrophyta</taxon>
        <taxon>Bolidophyceae</taxon>
        <taxon>Parmales</taxon>
        <taxon>Triparmaceae</taxon>
        <taxon>Triparma</taxon>
    </lineage>
</organism>
<sequence length="304" mass="34250">MMPNFKHHTSLLLLLFPFLFVNPLSLRPHPSVITPVGPFSSCRSKACEFGGSLDSRMSSATSGITGDDNFMLELQRLTVEFQINETPPPTDKVAKIVDKMERSHEQYNDLLTRLSLSKDFQSLEYYSLTVTQLEKKGMTLDLMNECVQWQINSMKAYSTNSLPPQPPPSVLKMIQQNQNQPPPMMGVPSVTSPPFSGNEGAFDDPVLKLKLRELVNDHQNLIDLGSGYGGFDASGKIAYIDEIEKVEDRWGVFMMRLDLDDVVEKGFKEETRGVLEGMGMGVDGFYEGLEEAHNWMRMRAEESR</sequence>
<evidence type="ECO:0000256" key="1">
    <source>
        <dbReference type="SAM" id="SignalP"/>
    </source>
</evidence>
<dbReference type="EMBL" id="BRXX01000455">
    <property type="protein sequence ID" value="GMI13033.1"/>
    <property type="molecule type" value="Genomic_DNA"/>
</dbReference>
<reference evidence="3" key="1">
    <citation type="journal article" date="2023" name="Commun. Biol.">
        <title>Genome analysis of Parmales, the sister group of diatoms, reveals the evolutionary specialization of diatoms from phago-mixotrophs to photoautotrophs.</title>
        <authorList>
            <person name="Ban H."/>
            <person name="Sato S."/>
            <person name="Yoshikawa S."/>
            <person name="Yamada K."/>
            <person name="Nakamura Y."/>
            <person name="Ichinomiya M."/>
            <person name="Sato N."/>
            <person name="Blanc-Mathieu R."/>
            <person name="Endo H."/>
            <person name="Kuwata A."/>
            <person name="Ogata H."/>
        </authorList>
    </citation>
    <scope>NUCLEOTIDE SEQUENCE [LARGE SCALE GENOMIC DNA]</scope>
    <source>
        <strain evidence="3">NIES 3699</strain>
    </source>
</reference>
<dbReference type="AlphaFoldDB" id="A0A9W7FIY2"/>
<gene>
    <name evidence="2" type="ORF">TrVE_jg4284</name>
</gene>
<dbReference type="InterPro" id="IPR014954">
    <property type="entry name" value="DUF1825"/>
</dbReference>
<keyword evidence="3" id="KW-1185">Reference proteome</keyword>
<dbReference type="Proteomes" id="UP001165160">
    <property type="component" value="Unassembled WGS sequence"/>
</dbReference>
<feature type="chain" id="PRO_5040874758" evidence="1">
    <location>
        <begin position="24"/>
        <end position="304"/>
    </location>
</feature>